<evidence type="ECO:0000313" key="8">
    <source>
        <dbReference type="Proteomes" id="UP001060018"/>
    </source>
</evidence>
<organism evidence="6 8">
    <name type="scientific">Glutamicibacter halophytocola</name>
    <dbReference type="NCBI Taxonomy" id="1933880"/>
    <lineage>
        <taxon>Bacteria</taxon>
        <taxon>Bacillati</taxon>
        <taxon>Actinomycetota</taxon>
        <taxon>Actinomycetes</taxon>
        <taxon>Micrococcales</taxon>
        <taxon>Micrococcaceae</taxon>
        <taxon>Glutamicibacter</taxon>
    </lineage>
</organism>
<dbReference type="Proteomes" id="UP000320717">
    <property type="component" value="Chromosome"/>
</dbReference>
<dbReference type="OrthoDB" id="9774290at2"/>
<gene>
    <name evidence="5" type="ORF">FQA45_10800</name>
    <name evidence="6" type="ORF">NUH22_16665</name>
</gene>
<dbReference type="GO" id="GO:0008887">
    <property type="term" value="F:glycerate kinase activity"/>
    <property type="evidence" value="ECO:0007669"/>
    <property type="project" value="UniProtKB-UniRule"/>
</dbReference>
<dbReference type="PIRSF" id="PIRSF006078">
    <property type="entry name" value="GlxK"/>
    <property type="match status" value="1"/>
</dbReference>
<dbReference type="InterPro" id="IPR018197">
    <property type="entry name" value="Glycerate_kinase_RE-like"/>
</dbReference>
<comment type="similarity">
    <text evidence="1 4">Belongs to the glycerate kinase type-1 family.</text>
</comment>
<dbReference type="Proteomes" id="UP001060018">
    <property type="component" value="Chromosome"/>
</dbReference>
<dbReference type="SUPFAM" id="SSF110738">
    <property type="entry name" value="Glycerate kinase I"/>
    <property type="match status" value="1"/>
</dbReference>
<dbReference type="AlphaFoldDB" id="A0A5B8IPG7"/>
<evidence type="ECO:0000313" key="6">
    <source>
        <dbReference type="EMBL" id="UUX58902.1"/>
    </source>
</evidence>
<keyword evidence="7" id="KW-1185">Reference proteome</keyword>
<evidence type="ECO:0000256" key="2">
    <source>
        <dbReference type="ARBA" id="ARBA00022679"/>
    </source>
</evidence>
<keyword evidence="2 4" id="KW-0808">Transferase</keyword>
<evidence type="ECO:0000256" key="3">
    <source>
        <dbReference type="ARBA" id="ARBA00022777"/>
    </source>
</evidence>
<evidence type="ECO:0000256" key="1">
    <source>
        <dbReference type="ARBA" id="ARBA00006284"/>
    </source>
</evidence>
<sequence>MTSQQKPAPAANGVLQVAIVPDSFKGSARASEVATALAQGFSKGAASRQRQVEITAVPFADGGEGTLEALIDAWGTEAITVDTTDALGRPVASRLGLSADKKIAVVEAAEAAGLPQVSDVPRKPLQATTRGLGPLVSRALDLGVQQIILCLGGSATTDGGTGLLGALGAKFLDEHGQQLPAGGGALAKLAKIDMSELDPRAATVQWQIACDVTNPLLGAQGAAAIFGPQKGASEQDVQLLDRGLERLADVLEADTGRKLREQPGMGAAGGLAVCLASYFPVDLVPGWQLVAEVLDAHRILGAADLVITGEGRLDSQSLNGKVVCGVLEAAGEHAEVIVVAGSVDLGDEQLERAGILAAYSIAPGPASLAQLSADTLALVERTAFSVARTYLPLAPPRG</sequence>
<dbReference type="EMBL" id="CP042260">
    <property type="protein sequence ID" value="QDY66771.1"/>
    <property type="molecule type" value="Genomic_DNA"/>
</dbReference>
<reference evidence="6" key="2">
    <citation type="journal article" date="2022" name="Pest Manag. Sci.">
        <title>Glutamicibacter halophytocola-mediated host fitness of potato tuber moth on Solanaceae crops.</title>
        <authorList>
            <person name="Wang W."/>
            <person name="Xiao G."/>
            <person name="Du G."/>
            <person name="Chang L."/>
            <person name="Yang Y."/>
            <person name="Ye J."/>
            <person name="Chen B."/>
        </authorList>
    </citation>
    <scope>NUCLEOTIDE SEQUENCE</scope>
    <source>
        <strain evidence="6">S2</strain>
    </source>
</reference>
<evidence type="ECO:0000313" key="7">
    <source>
        <dbReference type="Proteomes" id="UP000320717"/>
    </source>
</evidence>
<evidence type="ECO:0000256" key="4">
    <source>
        <dbReference type="PIRNR" id="PIRNR006078"/>
    </source>
</evidence>
<proteinExistence type="inferred from homology"/>
<dbReference type="PANTHER" id="PTHR21599">
    <property type="entry name" value="GLYCERATE KINASE"/>
    <property type="match status" value="1"/>
</dbReference>
<dbReference type="GO" id="GO:0031388">
    <property type="term" value="P:organic acid phosphorylation"/>
    <property type="evidence" value="ECO:0007669"/>
    <property type="project" value="UniProtKB-UniRule"/>
</dbReference>
<dbReference type="Gene3D" id="3.90.1510.10">
    <property type="entry name" value="Glycerate kinase, domain 2"/>
    <property type="match status" value="1"/>
</dbReference>
<dbReference type="RefSeq" id="WP_146276971.1">
    <property type="nucleotide sequence ID" value="NZ_CP042260.1"/>
</dbReference>
<dbReference type="Gene3D" id="3.40.50.10350">
    <property type="entry name" value="Glycerate kinase, domain 1"/>
    <property type="match status" value="1"/>
</dbReference>
<name>A0A5B8IPG7_9MICC</name>
<dbReference type="InterPro" id="IPR004381">
    <property type="entry name" value="Glycerate_kinase"/>
</dbReference>
<accession>A0A5B8IPG7</accession>
<dbReference type="InterPro" id="IPR018193">
    <property type="entry name" value="Glyc_kinase_flavodox-like_fold"/>
</dbReference>
<keyword evidence="3 4" id="KW-0418">Kinase</keyword>
<dbReference type="Pfam" id="PF02595">
    <property type="entry name" value="Gly_kinase"/>
    <property type="match status" value="1"/>
</dbReference>
<dbReference type="EMBL" id="CP102487">
    <property type="protein sequence ID" value="UUX58902.1"/>
    <property type="molecule type" value="Genomic_DNA"/>
</dbReference>
<protein>
    <submittedName>
        <fullName evidence="6">Glycerate kinase</fullName>
    </submittedName>
</protein>
<dbReference type="InterPro" id="IPR036129">
    <property type="entry name" value="Glycerate_kinase_sf"/>
</dbReference>
<reference evidence="5 7" key="1">
    <citation type="submission" date="2019-07" db="EMBL/GenBank/DDBJ databases">
        <title>Complete Genome Sequence of drought tolerant Plant Growth-Promoting Rhizobacterium Glutamicibacter halophytocola DR408.</title>
        <authorList>
            <person name="Nishu S.D."/>
            <person name="Lee T.K."/>
        </authorList>
    </citation>
    <scope>NUCLEOTIDE SEQUENCE [LARGE SCALE GENOMIC DNA]</scope>
    <source>
        <strain evidence="5 7">DR408</strain>
    </source>
</reference>
<dbReference type="NCBIfam" id="TIGR00045">
    <property type="entry name" value="glycerate kinase"/>
    <property type="match status" value="1"/>
</dbReference>
<dbReference type="PANTHER" id="PTHR21599:SF0">
    <property type="entry name" value="GLYCERATE KINASE"/>
    <property type="match status" value="1"/>
</dbReference>
<evidence type="ECO:0000313" key="5">
    <source>
        <dbReference type="EMBL" id="QDY66771.1"/>
    </source>
</evidence>